<dbReference type="STRING" id="207949.RED65_01938"/>
<reference evidence="1 2" key="1">
    <citation type="submission" date="2006-03" db="EMBL/GenBank/DDBJ databases">
        <authorList>
            <person name="Pinhassi J."/>
            <person name="Pedros-Alio C."/>
            <person name="Ferriera S."/>
            <person name="Johnson J."/>
            <person name="Kravitz S."/>
            <person name="Halpern A."/>
            <person name="Remington K."/>
            <person name="Beeson K."/>
            <person name="Tran B."/>
            <person name="Rogers Y.-H."/>
            <person name="Friedman R."/>
            <person name="Venter J.C."/>
        </authorList>
    </citation>
    <scope>NUCLEOTIDE SEQUENCE [LARGE SCALE GENOMIC DNA]</scope>
    <source>
        <strain evidence="1 2">RED65</strain>
    </source>
</reference>
<dbReference type="RefSeq" id="WP_007019351.1">
    <property type="nucleotide sequence ID" value="NZ_CH724124.1"/>
</dbReference>
<dbReference type="HOGENOM" id="CLU_087622_1_0_6"/>
<protein>
    <submittedName>
        <fullName evidence="1">TraW</fullName>
    </submittedName>
</protein>
<organism evidence="1 2">
    <name type="scientific">Bermanella marisrubri</name>
    <dbReference type="NCBI Taxonomy" id="207949"/>
    <lineage>
        <taxon>Bacteria</taxon>
        <taxon>Pseudomonadati</taxon>
        <taxon>Pseudomonadota</taxon>
        <taxon>Gammaproteobacteria</taxon>
        <taxon>Oceanospirillales</taxon>
        <taxon>Oceanospirillaceae</taxon>
        <taxon>Bermanella</taxon>
    </lineage>
</organism>
<dbReference type="OrthoDB" id="7171737at2"/>
<dbReference type="Proteomes" id="UP000004263">
    <property type="component" value="Unassembled WGS sequence"/>
</dbReference>
<evidence type="ECO:0000313" key="1">
    <source>
        <dbReference type="EMBL" id="EAT10860.1"/>
    </source>
</evidence>
<dbReference type="EMBL" id="AAQH01000030">
    <property type="protein sequence ID" value="EAT10860.1"/>
    <property type="molecule type" value="Genomic_DNA"/>
</dbReference>
<evidence type="ECO:0000313" key="2">
    <source>
        <dbReference type="Proteomes" id="UP000004263"/>
    </source>
</evidence>
<keyword evidence="2" id="KW-1185">Reference proteome</keyword>
<gene>
    <name evidence="1" type="ORF">RED65_01938</name>
</gene>
<name>Q1MY36_9GAMM</name>
<proteinExistence type="predicted"/>
<dbReference type="AlphaFoldDB" id="Q1MY36"/>
<comment type="caution">
    <text evidence="1">The sequence shown here is derived from an EMBL/GenBank/DDBJ whole genome shotgun (WGS) entry which is preliminary data.</text>
</comment>
<sequence length="205" mass="23586">MKVILSVLLAVFTSFVLGDELNLGALGKSYPVIERSPLDEILNNAKNLVENGGWKEIQEKKKEAVKSFLERPPGIKLPTTDEYRRREWDATYIVKNDIYTAEGVLIAKSGQKINPLDFKRMTKQYCFFNMDDKMQRAWIEQNCANPIKSKAIGVFGSVKDFAESTKLRVFFDQYGKLVDRFDIRHVPAIVRQIGNKIYVEEYPIN</sequence>
<accession>Q1MY36</accession>